<dbReference type="EMBL" id="CM029053">
    <property type="protein sequence ID" value="KAG2548221.1"/>
    <property type="molecule type" value="Genomic_DNA"/>
</dbReference>
<evidence type="ECO:0000313" key="3">
    <source>
        <dbReference type="Proteomes" id="UP000823388"/>
    </source>
</evidence>
<feature type="compositionally biased region" description="Low complexity" evidence="1">
    <location>
        <begin position="26"/>
        <end position="43"/>
    </location>
</feature>
<proteinExistence type="predicted"/>
<keyword evidence="3" id="KW-1185">Reference proteome</keyword>
<sequence>MEGVLPAAGGAHQRGWLGAAVGTPCSRRSSSSVSGARPRAAAPRGRRSLATRPAALPCSTAELARAAGSEPPTEHGRTASRRDQRRLHPRGRPCCLARRRCSPPHNSTRPAVLACERWHLAARRSSSSISRRSSPRCLPSELLPCCSSPAHCRSSPTRRWLPWNSIPPCVTWIRVEQTSI</sequence>
<reference evidence="2" key="1">
    <citation type="submission" date="2020-05" db="EMBL/GenBank/DDBJ databases">
        <title>WGS assembly of Panicum virgatum.</title>
        <authorList>
            <person name="Lovell J.T."/>
            <person name="Jenkins J."/>
            <person name="Shu S."/>
            <person name="Juenger T.E."/>
            <person name="Schmutz J."/>
        </authorList>
    </citation>
    <scope>NUCLEOTIDE SEQUENCE</scope>
    <source>
        <strain evidence="2">AP13</strain>
    </source>
</reference>
<accession>A0A8T0NDY7</accession>
<feature type="region of interest" description="Disordered" evidence="1">
    <location>
        <begin position="1"/>
        <end position="86"/>
    </location>
</feature>
<organism evidence="2 3">
    <name type="scientific">Panicum virgatum</name>
    <name type="common">Blackwell switchgrass</name>
    <dbReference type="NCBI Taxonomy" id="38727"/>
    <lineage>
        <taxon>Eukaryota</taxon>
        <taxon>Viridiplantae</taxon>
        <taxon>Streptophyta</taxon>
        <taxon>Embryophyta</taxon>
        <taxon>Tracheophyta</taxon>
        <taxon>Spermatophyta</taxon>
        <taxon>Magnoliopsida</taxon>
        <taxon>Liliopsida</taxon>
        <taxon>Poales</taxon>
        <taxon>Poaceae</taxon>
        <taxon>PACMAD clade</taxon>
        <taxon>Panicoideae</taxon>
        <taxon>Panicodae</taxon>
        <taxon>Paniceae</taxon>
        <taxon>Panicinae</taxon>
        <taxon>Panicum</taxon>
        <taxon>Panicum sect. Hiantes</taxon>
    </lineage>
</organism>
<evidence type="ECO:0000313" key="2">
    <source>
        <dbReference type="EMBL" id="KAG2548221.1"/>
    </source>
</evidence>
<feature type="compositionally biased region" description="Basic and acidic residues" evidence="1">
    <location>
        <begin position="72"/>
        <end position="82"/>
    </location>
</feature>
<dbReference type="AlphaFoldDB" id="A0A8T0NDY7"/>
<comment type="caution">
    <text evidence="2">The sequence shown here is derived from an EMBL/GenBank/DDBJ whole genome shotgun (WGS) entry which is preliminary data.</text>
</comment>
<evidence type="ECO:0000256" key="1">
    <source>
        <dbReference type="SAM" id="MobiDB-lite"/>
    </source>
</evidence>
<protein>
    <submittedName>
        <fullName evidence="2">Uncharacterized protein</fullName>
    </submittedName>
</protein>
<dbReference type="Proteomes" id="UP000823388">
    <property type="component" value="Chromosome 9K"/>
</dbReference>
<name>A0A8T0NDY7_PANVG</name>
<gene>
    <name evidence="2" type="ORF">PVAP13_9KG152285</name>
</gene>